<comment type="caution">
    <text evidence="2">The sequence shown here is derived from an EMBL/GenBank/DDBJ whole genome shotgun (WGS) entry which is preliminary data.</text>
</comment>
<organism evidence="2 3">
    <name type="scientific">Leeia speluncae</name>
    <dbReference type="NCBI Taxonomy" id="2884804"/>
    <lineage>
        <taxon>Bacteria</taxon>
        <taxon>Pseudomonadati</taxon>
        <taxon>Pseudomonadota</taxon>
        <taxon>Betaproteobacteria</taxon>
        <taxon>Neisseriales</taxon>
        <taxon>Leeiaceae</taxon>
        <taxon>Leeia</taxon>
    </lineage>
</organism>
<evidence type="ECO:0000313" key="3">
    <source>
        <dbReference type="Proteomes" id="UP001165395"/>
    </source>
</evidence>
<feature type="domain" description="STAS" evidence="1">
    <location>
        <begin position="1"/>
        <end position="100"/>
    </location>
</feature>
<dbReference type="EMBL" id="JAJBZT010000005">
    <property type="protein sequence ID" value="MCB6183960.1"/>
    <property type="molecule type" value="Genomic_DNA"/>
</dbReference>
<reference evidence="2" key="1">
    <citation type="submission" date="2021-10" db="EMBL/GenBank/DDBJ databases">
        <title>The complete genome sequence of Leeia sp. TBRC 13508.</title>
        <authorList>
            <person name="Charoenyingcharoen P."/>
            <person name="Yukphan P."/>
        </authorList>
    </citation>
    <scope>NUCLEOTIDE SEQUENCE</scope>
    <source>
        <strain evidence="2">TBRC 13508</strain>
    </source>
</reference>
<dbReference type="Gene3D" id="3.30.750.24">
    <property type="entry name" value="STAS domain"/>
    <property type="match status" value="1"/>
</dbReference>
<accession>A0ABS8D6Y5</accession>
<sequence length="100" mass="10457">MSTTMVTLPAELTIFTAADCHQILLTACKEGLALTVDLGEVGEIDGAGLQLLIATRHQAMKDGLQLTFTNHSAAVLSLLDLCDLGGFFGDPVIISKGELA</sequence>
<dbReference type="PANTHER" id="PTHR35849">
    <property type="entry name" value="BLR2341 PROTEIN"/>
    <property type="match status" value="1"/>
</dbReference>
<dbReference type="InterPro" id="IPR058548">
    <property type="entry name" value="MlaB-like_STAS"/>
</dbReference>
<dbReference type="PANTHER" id="PTHR35849:SF2">
    <property type="entry name" value="BLR2341 PROTEIN"/>
    <property type="match status" value="1"/>
</dbReference>
<dbReference type="SUPFAM" id="SSF52091">
    <property type="entry name" value="SpoIIaa-like"/>
    <property type="match status" value="1"/>
</dbReference>
<dbReference type="PROSITE" id="PS50801">
    <property type="entry name" value="STAS"/>
    <property type="match status" value="1"/>
</dbReference>
<dbReference type="InterPro" id="IPR036513">
    <property type="entry name" value="STAS_dom_sf"/>
</dbReference>
<dbReference type="InterPro" id="IPR052746">
    <property type="entry name" value="MlaB_ABC_Transporter"/>
</dbReference>
<evidence type="ECO:0000313" key="2">
    <source>
        <dbReference type="EMBL" id="MCB6183960.1"/>
    </source>
</evidence>
<evidence type="ECO:0000259" key="1">
    <source>
        <dbReference type="PROSITE" id="PS50801"/>
    </source>
</evidence>
<proteinExistence type="predicted"/>
<dbReference type="InterPro" id="IPR002645">
    <property type="entry name" value="STAS_dom"/>
</dbReference>
<name>A0ABS8D6Y5_9NEIS</name>
<dbReference type="CDD" id="cd07043">
    <property type="entry name" value="STAS_anti-anti-sigma_factors"/>
    <property type="match status" value="1"/>
</dbReference>
<dbReference type="RefSeq" id="WP_227180742.1">
    <property type="nucleotide sequence ID" value="NZ_JAJBZT010000005.1"/>
</dbReference>
<protein>
    <submittedName>
        <fullName evidence="2">STAS domain-containing protein</fullName>
    </submittedName>
</protein>
<keyword evidence="3" id="KW-1185">Reference proteome</keyword>
<gene>
    <name evidence="2" type="ORF">LIN78_10430</name>
</gene>
<dbReference type="Proteomes" id="UP001165395">
    <property type="component" value="Unassembled WGS sequence"/>
</dbReference>
<dbReference type="Pfam" id="PF13466">
    <property type="entry name" value="STAS_2"/>
    <property type="match status" value="1"/>
</dbReference>